<name>A0AAD3RPD8_CRYJA</name>
<gene>
    <name evidence="2" type="ORF">SUGI_1226590</name>
</gene>
<comment type="caution">
    <text evidence="2">The sequence shown here is derived from an EMBL/GenBank/DDBJ whole genome shotgun (WGS) entry which is preliminary data.</text>
</comment>
<protein>
    <submittedName>
        <fullName evidence="2">Uncharacterized protein</fullName>
    </submittedName>
</protein>
<feature type="transmembrane region" description="Helical" evidence="1">
    <location>
        <begin position="46"/>
        <end position="76"/>
    </location>
</feature>
<evidence type="ECO:0000313" key="2">
    <source>
        <dbReference type="EMBL" id="GLJ56514.1"/>
    </source>
</evidence>
<reference evidence="2" key="1">
    <citation type="submission" date="2022-12" db="EMBL/GenBank/DDBJ databases">
        <title>Chromosome-Level Genome Assembly of Japanese Cedar (Cryptomeriajaponica D. Don).</title>
        <authorList>
            <person name="Fujino T."/>
            <person name="Yamaguchi K."/>
            <person name="Yokoyama T."/>
            <person name="Hamanaka T."/>
            <person name="Harazono Y."/>
            <person name="Kamada H."/>
            <person name="Kobayashi W."/>
            <person name="Ujino-Ihara T."/>
            <person name="Uchiyama K."/>
            <person name="Matsumoto A."/>
            <person name="Izuno A."/>
            <person name="Tsumura Y."/>
            <person name="Toyoda A."/>
            <person name="Shigenobu S."/>
            <person name="Moriguchi Y."/>
            <person name="Ueno S."/>
            <person name="Kasahara M."/>
        </authorList>
    </citation>
    <scope>NUCLEOTIDE SEQUENCE</scope>
</reference>
<dbReference type="EMBL" id="BSEH01000022">
    <property type="protein sequence ID" value="GLJ56514.1"/>
    <property type="molecule type" value="Genomic_DNA"/>
</dbReference>
<evidence type="ECO:0000256" key="1">
    <source>
        <dbReference type="SAM" id="Phobius"/>
    </source>
</evidence>
<keyword evidence="1" id="KW-1133">Transmembrane helix</keyword>
<keyword evidence="1" id="KW-0472">Membrane</keyword>
<evidence type="ECO:0000313" key="3">
    <source>
        <dbReference type="Proteomes" id="UP001234787"/>
    </source>
</evidence>
<sequence length="344" mass="38231">MSICVGEGRDHSGVPVGESGRENSGALGNSGYSSLFPNSDFNLHRIVTYSIIFIAVYLFLLLICTLGQIIGCVIWFLESNTFDSGFFSIVLVLPRLFAKLKAGDSLVNRSGFVLSWIIGVPGAAPSLLKAMFDRDPAKGKAPMAIPSNESPTILNTPPSITSTPNGAEIDMALETLELENMVQATVPIDQLQREIVEDLPTPPDEDVYSSSLMGDILMETPITSELQGLNCLWGVSWRYGRVWRSNCRRSCCRHTSLSGHCGPQEIQIANEQLVLNEEQARIKKVLKELRGSGGGPQVDYFEEVDRELTRKDKELQKRSEQAFQKKRRAFRHHKLEYAESSSEY</sequence>
<keyword evidence="3" id="KW-1185">Reference proteome</keyword>
<proteinExistence type="predicted"/>
<dbReference type="Proteomes" id="UP001234787">
    <property type="component" value="Unassembled WGS sequence"/>
</dbReference>
<accession>A0AAD3RPD8</accession>
<dbReference type="AlphaFoldDB" id="A0AAD3RPD8"/>
<keyword evidence="1" id="KW-0812">Transmembrane</keyword>
<organism evidence="2 3">
    <name type="scientific">Cryptomeria japonica</name>
    <name type="common">Japanese cedar</name>
    <name type="synonym">Cupressus japonica</name>
    <dbReference type="NCBI Taxonomy" id="3369"/>
    <lineage>
        <taxon>Eukaryota</taxon>
        <taxon>Viridiplantae</taxon>
        <taxon>Streptophyta</taxon>
        <taxon>Embryophyta</taxon>
        <taxon>Tracheophyta</taxon>
        <taxon>Spermatophyta</taxon>
        <taxon>Pinopsida</taxon>
        <taxon>Pinidae</taxon>
        <taxon>Conifers II</taxon>
        <taxon>Cupressales</taxon>
        <taxon>Cupressaceae</taxon>
        <taxon>Cryptomeria</taxon>
    </lineage>
</organism>